<dbReference type="EMBL" id="KI657626">
    <property type="protein sequence ID" value="ETN85958.1"/>
    <property type="molecule type" value="Genomic_DNA"/>
</dbReference>
<protein>
    <submittedName>
        <fullName evidence="1">Uncharacterized protein</fullName>
    </submittedName>
</protein>
<dbReference type="OrthoDB" id="10655381at2759"/>
<accession>W2TVV4</accession>
<gene>
    <name evidence="1" type="ORF">NECAME_06123</name>
</gene>
<sequence length="82" mass="9013">MREIRNNVQAPHTHYWRGPGIGGGGLGLLGLYGLSMMSPYQNYGYSPCNAQLFSSSNGIPMFACDCPPYGISYQQYGCRMPI</sequence>
<name>W2TVV4_NECAM</name>
<proteinExistence type="predicted"/>
<dbReference type="KEGG" id="nai:NECAME_06123"/>
<keyword evidence="2" id="KW-1185">Reference proteome</keyword>
<organism evidence="1 2">
    <name type="scientific">Necator americanus</name>
    <name type="common">Human hookworm</name>
    <dbReference type="NCBI Taxonomy" id="51031"/>
    <lineage>
        <taxon>Eukaryota</taxon>
        <taxon>Metazoa</taxon>
        <taxon>Ecdysozoa</taxon>
        <taxon>Nematoda</taxon>
        <taxon>Chromadorea</taxon>
        <taxon>Rhabditida</taxon>
        <taxon>Rhabditina</taxon>
        <taxon>Rhabditomorpha</taxon>
        <taxon>Strongyloidea</taxon>
        <taxon>Ancylostomatidae</taxon>
        <taxon>Bunostominae</taxon>
        <taxon>Necator</taxon>
    </lineage>
</organism>
<evidence type="ECO:0000313" key="1">
    <source>
        <dbReference type="EMBL" id="ETN85958.1"/>
    </source>
</evidence>
<evidence type="ECO:0000313" key="2">
    <source>
        <dbReference type="Proteomes" id="UP000053676"/>
    </source>
</evidence>
<reference evidence="2" key="1">
    <citation type="journal article" date="2014" name="Nat. Genet.">
        <title>Genome of the human hookworm Necator americanus.</title>
        <authorList>
            <person name="Tang Y.T."/>
            <person name="Gao X."/>
            <person name="Rosa B.A."/>
            <person name="Abubucker S."/>
            <person name="Hallsworth-Pepin K."/>
            <person name="Martin J."/>
            <person name="Tyagi R."/>
            <person name="Heizer E."/>
            <person name="Zhang X."/>
            <person name="Bhonagiri-Palsikar V."/>
            <person name="Minx P."/>
            <person name="Warren W.C."/>
            <person name="Wang Q."/>
            <person name="Zhan B."/>
            <person name="Hotez P.J."/>
            <person name="Sternberg P.W."/>
            <person name="Dougall A."/>
            <person name="Gaze S.T."/>
            <person name="Mulvenna J."/>
            <person name="Sotillo J."/>
            <person name="Ranganathan S."/>
            <person name="Rabelo E.M."/>
            <person name="Wilson R.K."/>
            <person name="Felgner P.L."/>
            <person name="Bethony J."/>
            <person name="Hawdon J.M."/>
            <person name="Gasser R.B."/>
            <person name="Loukas A."/>
            <person name="Mitreva M."/>
        </authorList>
    </citation>
    <scope>NUCLEOTIDE SEQUENCE [LARGE SCALE GENOMIC DNA]</scope>
</reference>
<dbReference type="AlphaFoldDB" id="W2TVV4"/>
<dbReference type="Proteomes" id="UP000053676">
    <property type="component" value="Unassembled WGS sequence"/>
</dbReference>